<dbReference type="GO" id="GO:0016829">
    <property type="term" value="F:lyase activity"/>
    <property type="evidence" value="ECO:0007669"/>
    <property type="project" value="UniProtKB-KW"/>
</dbReference>
<dbReference type="Pfam" id="PF01989">
    <property type="entry name" value="AcnX_swivel_put"/>
    <property type="match status" value="1"/>
</dbReference>
<evidence type="ECO:0000259" key="2">
    <source>
        <dbReference type="Pfam" id="PF01989"/>
    </source>
</evidence>
<keyword evidence="1" id="KW-0456">Lyase</keyword>
<reference evidence="3" key="2">
    <citation type="journal article" date="2020" name="mSystems">
        <title>Genome- and Community-Level Interaction Insights into Carbon Utilization and Element Cycling Functions of Hydrothermarchaeota in Hydrothermal Sediment.</title>
        <authorList>
            <person name="Zhou Z."/>
            <person name="Liu Y."/>
            <person name="Xu W."/>
            <person name="Pan J."/>
            <person name="Luo Z.H."/>
            <person name="Li M."/>
        </authorList>
    </citation>
    <scope>NUCLEOTIDE SEQUENCE [LARGE SCALE GENOMIC DNA]</scope>
    <source>
        <strain evidence="3">SpSt-1261</strain>
    </source>
</reference>
<dbReference type="GeneID" id="12450164"/>
<protein>
    <submittedName>
        <fullName evidence="5">Acetyltransferase</fullName>
    </submittedName>
    <submittedName>
        <fullName evidence="3">DUF126 domain-containing protein</fullName>
    </submittedName>
</protein>
<dbReference type="InterPro" id="IPR012016">
    <property type="entry name" value="PMDh-S-like"/>
</dbReference>
<evidence type="ECO:0000313" key="3">
    <source>
        <dbReference type="EMBL" id="HEW64089.1"/>
    </source>
</evidence>
<dbReference type="Proteomes" id="UP000652307">
    <property type="component" value="Unassembled WGS sequence"/>
</dbReference>
<reference evidence="4" key="3">
    <citation type="submission" date="2020-10" db="EMBL/GenBank/DDBJ databases">
        <title>Fervidococcus fontis strain 3639Fd - the first crenarchaeon capable of growth on lipids.</title>
        <authorList>
            <person name="Kochetkova T.V."/>
            <person name="Elcheninov A.G."/>
            <person name="Toschakov S.V."/>
            <person name="Kublanov I.V."/>
        </authorList>
    </citation>
    <scope>NUCLEOTIDE SEQUENCE</scope>
    <source>
        <strain evidence="4">3639Fd</strain>
    </source>
</reference>
<comment type="caution">
    <text evidence="5">The sequence shown here is derived from an EMBL/GenBank/DDBJ whole genome shotgun (WGS) entry which is preliminary data.</text>
</comment>
<evidence type="ECO:0000256" key="1">
    <source>
        <dbReference type="ARBA" id="ARBA00023239"/>
    </source>
</evidence>
<dbReference type="PIRSF" id="PIRSF004966">
    <property type="entry name" value="UCP004966"/>
    <property type="match status" value="1"/>
</dbReference>
<proteinExistence type="predicted"/>
<evidence type="ECO:0000313" key="4">
    <source>
        <dbReference type="EMBL" id="MBE9391388.1"/>
    </source>
</evidence>
<evidence type="ECO:0000313" key="5">
    <source>
        <dbReference type="EMBL" id="PMB75592.1"/>
    </source>
</evidence>
<feature type="domain" description="Phosphomevalonate dehydratase small subunit-like" evidence="2">
    <location>
        <begin position="28"/>
        <end position="103"/>
    </location>
</feature>
<dbReference type="GO" id="GO:0016740">
    <property type="term" value="F:transferase activity"/>
    <property type="evidence" value="ECO:0007669"/>
    <property type="project" value="UniProtKB-KW"/>
</dbReference>
<dbReference type="Gene3D" id="3.50.30.10">
    <property type="entry name" value="Phosphohistidine domain"/>
    <property type="match status" value="1"/>
</dbReference>
<keyword evidence="5" id="KW-0808">Transferase</keyword>
<dbReference type="EMBL" id="PNIM01000010">
    <property type="protein sequence ID" value="PMB75592.1"/>
    <property type="molecule type" value="Genomic_DNA"/>
</dbReference>
<dbReference type="Proteomes" id="UP000886076">
    <property type="component" value="Unassembled WGS sequence"/>
</dbReference>
<gene>
    <name evidence="5" type="ORF">C0188_02420</name>
    <name evidence="3" type="ORF">ENO39_03430</name>
    <name evidence="4" type="ORF">IOK49_04780</name>
</gene>
<dbReference type="InterPro" id="IPR002840">
    <property type="entry name" value="PMDh-S-like_dom"/>
</dbReference>
<dbReference type="SUPFAM" id="SSF52016">
    <property type="entry name" value="LeuD/IlvD-like"/>
    <property type="match status" value="1"/>
</dbReference>
<dbReference type="Proteomes" id="UP000237153">
    <property type="component" value="Unassembled WGS sequence"/>
</dbReference>
<organism evidence="5 6">
    <name type="scientific">Fervidicoccus fontis</name>
    <dbReference type="NCBI Taxonomy" id="683846"/>
    <lineage>
        <taxon>Archaea</taxon>
        <taxon>Thermoproteota</taxon>
        <taxon>Thermoprotei</taxon>
        <taxon>Fervidicoccales</taxon>
        <taxon>Fervidicoccaceae</taxon>
        <taxon>Fervidicoccus</taxon>
    </lineage>
</organism>
<reference evidence="5 6" key="1">
    <citation type="submission" date="2018-01" db="EMBL/GenBank/DDBJ databases">
        <title>Metagenomic assembled genomes from two thermal pools in the Uzon Caldera, Kamchatka, Russia.</title>
        <authorList>
            <person name="Wilkins L."/>
            <person name="Ettinger C."/>
        </authorList>
    </citation>
    <scope>NUCLEOTIDE SEQUENCE [LARGE SCALE GENOMIC DNA]</scope>
    <source>
        <strain evidence="5">ZAV-06</strain>
    </source>
</reference>
<accession>A0A2J6N2P8</accession>
<dbReference type="AlphaFoldDB" id="A0A2J6N2P8"/>
<dbReference type="RefSeq" id="WP_148683695.1">
    <property type="nucleotide sequence ID" value="NZ_DSFH01000048.1"/>
</dbReference>
<dbReference type="EMBL" id="DSFH01000048">
    <property type="protein sequence ID" value="HEW64089.1"/>
    <property type="molecule type" value="Genomic_DNA"/>
</dbReference>
<name>A0A2J6N2P8_9CREN</name>
<evidence type="ECO:0000313" key="6">
    <source>
        <dbReference type="Proteomes" id="UP000237153"/>
    </source>
</evidence>
<sequence>MQEKVRIRVKILNEGDAEGEIVAYNFPISFLGEVNAKNGEIIFKDKKISIKDKILIFPNTRGSTVGSYVIYALKYYNNAPKAIIVEKAEPILIAGCVLSGIPLAEDLEGNLLKEAKKYSKAKLDSKEGILFLY</sequence>
<dbReference type="EMBL" id="JADEZV010000003">
    <property type="protein sequence ID" value="MBE9391388.1"/>
    <property type="molecule type" value="Genomic_DNA"/>
</dbReference>